<dbReference type="Proteomes" id="UP000027222">
    <property type="component" value="Unassembled WGS sequence"/>
</dbReference>
<evidence type="ECO:0000256" key="1">
    <source>
        <dbReference type="PROSITE-ProRule" id="PRU00708"/>
    </source>
</evidence>
<sequence length="568" mass="62337">MLGRVARSVLRPPLLWPASVYARAFLHSSGRPLRKGLLKYVDLAEERDGYVGGGFLTGLVRKANDSREVRELVNEGACRFNDTVPWQLLAAAAQVSAGPSVNDPQLAGTLLARIPHENIPHIREGVFRAVLGNASKHKNSPVAINAFRLLVARGIPLIPTDYARVIHSGIDSDEETRLMNQLFQQPCPHDLDPRVIGVLLKTCNARHEFDLARKAWQWAAPRRHAKADDHELRYVTAQYLLLCGRTGNMAVARQVWEDAKNAGIAHLPIVTGSMLSILAAHGADDEVLTLIENIPPSSFNSHMLTAALTACSHSGNVDAARTLMDQIEADNRQPAVANIRSYTALVDAYARSGDFTSALAVIERAKSQSNIGEDDVMWMTVLGPCRHFKNLPVAQMAFDAVKRLGSPEQLASAYVLLSDVHKACGDLSAASRLQQERLGKGLAKERGAVTLSMGDGKTHVFHVREIPPELSHASSAIHRKLKEWSLWLAGYGVSDESIQCQHSEKLALAYAVTQGMSHVVLRKNLRICGACHEASKQITVLESISIHHWDRSRVHIMQDGKCSCNGRY</sequence>
<dbReference type="NCBIfam" id="TIGR00756">
    <property type="entry name" value="PPR"/>
    <property type="match status" value="1"/>
</dbReference>
<dbReference type="EMBL" id="KL142388">
    <property type="protein sequence ID" value="KDR72683.1"/>
    <property type="molecule type" value="Genomic_DNA"/>
</dbReference>
<feature type="domain" description="DYW" evidence="2">
    <location>
        <begin position="496"/>
        <end position="566"/>
    </location>
</feature>
<accession>A0A067T0X8</accession>
<dbReference type="PANTHER" id="PTHR47926">
    <property type="entry name" value="PENTATRICOPEPTIDE REPEAT-CONTAINING PROTEIN"/>
    <property type="match status" value="1"/>
</dbReference>
<dbReference type="GO" id="GO:0008270">
    <property type="term" value="F:zinc ion binding"/>
    <property type="evidence" value="ECO:0007669"/>
    <property type="project" value="InterPro"/>
</dbReference>
<dbReference type="STRING" id="685588.A0A067T0X8"/>
<evidence type="ECO:0000313" key="3">
    <source>
        <dbReference type="EMBL" id="KDR72683.1"/>
    </source>
</evidence>
<organism evidence="3 4">
    <name type="scientific">Galerina marginata (strain CBS 339.88)</name>
    <dbReference type="NCBI Taxonomy" id="685588"/>
    <lineage>
        <taxon>Eukaryota</taxon>
        <taxon>Fungi</taxon>
        <taxon>Dikarya</taxon>
        <taxon>Basidiomycota</taxon>
        <taxon>Agaricomycotina</taxon>
        <taxon>Agaricomycetes</taxon>
        <taxon>Agaricomycetidae</taxon>
        <taxon>Agaricales</taxon>
        <taxon>Agaricineae</taxon>
        <taxon>Strophariaceae</taxon>
        <taxon>Galerina</taxon>
    </lineage>
</organism>
<evidence type="ECO:0000259" key="2">
    <source>
        <dbReference type="Pfam" id="PF14432"/>
    </source>
</evidence>
<dbReference type="InterPro" id="IPR032867">
    <property type="entry name" value="DYW_dom"/>
</dbReference>
<evidence type="ECO:0000313" key="4">
    <source>
        <dbReference type="Proteomes" id="UP000027222"/>
    </source>
</evidence>
<keyword evidence="4" id="KW-1185">Reference proteome</keyword>
<name>A0A067T0X8_GALM3</name>
<dbReference type="HOGENOM" id="CLU_484930_0_0_1"/>
<protein>
    <recommendedName>
        <fullName evidence="2">DYW domain-containing protein</fullName>
    </recommendedName>
</protein>
<dbReference type="GO" id="GO:0009451">
    <property type="term" value="P:RNA modification"/>
    <property type="evidence" value="ECO:0007669"/>
    <property type="project" value="InterPro"/>
</dbReference>
<dbReference type="Pfam" id="PF14432">
    <property type="entry name" value="DYW_deaminase"/>
    <property type="match status" value="1"/>
</dbReference>
<feature type="repeat" description="PPR" evidence="1">
    <location>
        <begin position="338"/>
        <end position="368"/>
    </location>
</feature>
<dbReference type="Gene3D" id="1.25.40.10">
    <property type="entry name" value="Tetratricopeptide repeat domain"/>
    <property type="match status" value="1"/>
</dbReference>
<dbReference type="InterPro" id="IPR002885">
    <property type="entry name" value="PPR_rpt"/>
</dbReference>
<reference evidence="4" key="1">
    <citation type="journal article" date="2014" name="Proc. Natl. Acad. Sci. U.S.A.">
        <title>Extensive sampling of basidiomycete genomes demonstrates inadequacy of the white-rot/brown-rot paradigm for wood decay fungi.</title>
        <authorList>
            <person name="Riley R."/>
            <person name="Salamov A.A."/>
            <person name="Brown D.W."/>
            <person name="Nagy L.G."/>
            <person name="Floudas D."/>
            <person name="Held B.W."/>
            <person name="Levasseur A."/>
            <person name="Lombard V."/>
            <person name="Morin E."/>
            <person name="Otillar R."/>
            <person name="Lindquist E.A."/>
            <person name="Sun H."/>
            <person name="LaButti K.M."/>
            <person name="Schmutz J."/>
            <person name="Jabbour D."/>
            <person name="Luo H."/>
            <person name="Baker S.E."/>
            <person name="Pisabarro A.G."/>
            <person name="Walton J.D."/>
            <person name="Blanchette R.A."/>
            <person name="Henrissat B."/>
            <person name="Martin F."/>
            <person name="Cullen D."/>
            <person name="Hibbett D.S."/>
            <person name="Grigoriev I.V."/>
        </authorList>
    </citation>
    <scope>NUCLEOTIDE SEQUENCE [LARGE SCALE GENOMIC DNA]</scope>
    <source>
        <strain evidence="4">CBS 339.88</strain>
    </source>
</reference>
<dbReference type="GO" id="GO:0003723">
    <property type="term" value="F:RNA binding"/>
    <property type="evidence" value="ECO:0007669"/>
    <property type="project" value="InterPro"/>
</dbReference>
<dbReference type="PROSITE" id="PS51375">
    <property type="entry name" value="PPR"/>
    <property type="match status" value="1"/>
</dbReference>
<dbReference type="InterPro" id="IPR011990">
    <property type="entry name" value="TPR-like_helical_dom_sf"/>
</dbReference>
<gene>
    <name evidence="3" type="ORF">GALMADRAFT_760951</name>
</gene>
<dbReference type="OrthoDB" id="185373at2759"/>
<dbReference type="InterPro" id="IPR046960">
    <property type="entry name" value="PPR_At4g14850-like_plant"/>
</dbReference>
<dbReference type="Pfam" id="PF01535">
    <property type="entry name" value="PPR"/>
    <property type="match status" value="1"/>
</dbReference>
<dbReference type="AlphaFoldDB" id="A0A067T0X8"/>
<proteinExistence type="predicted"/>